<feature type="site" description="Could be important to modulate the pK values of the two catalytic cysteine residues" evidence="8">
    <location>
        <position position="157"/>
    </location>
</feature>
<dbReference type="NCBIfam" id="TIGR00652">
    <property type="entry name" value="DapF"/>
    <property type="match status" value="1"/>
</dbReference>
<feature type="active site" description="Proton acceptor" evidence="8">
    <location>
        <position position="216"/>
    </location>
</feature>
<keyword evidence="8" id="KW-0963">Cytoplasm</keyword>
<dbReference type="GO" id="GO:0005829">
    <property type="term" value="C:cytosol"/>
    <property type="evidence" value="ECO:0007669"/>
    <property type="project" value="TreeGrafter"/>
</dbReference>
<keyword evidence="5 8" id="KW-0457">Lysine biosynthesis</keyword>
<dbReference type="HAMAP" id="MF_00197">
    <property type="entry name" value="DAP_epimerase"/>
    <property type="match status" value="1"/>
</dbReference>
<evidence type="ECO:0000256" key="2">
    <source>
        <dbReference type="ARBA" id="ARBA00010219"/>
    </source>
</evidence>
<dbReference type="Proteomes" id="UP000184512">
    <property type="component" value="Unassembled WGS sequence"/>
</dbReference>
<gene>
    <name evidence="8" type="primary">dapF</name>
    <name evidence="10" type="ORF">SAMN02745244_00181</name>
</gene>
<evidence type="ECO:0000256" key="4">
    <source>
        <dbReference type="ARBA" id="ARBA00022605"/>
    </source>
</evidence>
<dbReference type="SUPFAM" id="SSF54506">
    <property type="entry name" value="Diaminopimelate epimerase-like"/>
    <property type="match status" value="2"/>
</dbReference>
<dbReference type="RefSeq" id="WP_073185536.1">
    <property type="nucleotide sequence ID" value="NZ_FQZG01000004.1"/>
</dbReference>
<dbReference type="AlphaFoldDB" id="A0A1M6AG90"/>
<keyword evidence="4 8" id="KW-0028">Amino-acid biosynthesis</keyword>
<comment type="pathway">
    <text evidence="1 8">Amino-acid biosynthesis; L-lysine biosynthesis via DAP pathway; DL-2,6-diaminopimelate from LL-2,6-diaminopimelate: step 1/1.</text>
</comment>
<reference evidence="10 11" key="1">
    <citation type="submission" date="2016-11" db="EMBL/GenBank/DDBJ databases">
        <authorList>
            <person name="Jaros S."/>
            <person name="Januszkiewicz K."/>
            <person name="Wedrychowicz H."/>
        </authorList>
    </citation>
    <scope>NUCLEOTIDE SEQUENCE [LARGE SCALE GENOMIC DNA]</scope>
    <source>
        <strain evidence="10 11">DSM 12906</strain>
    </source>
</reference>
<dbReference type="Pfam" id="PF01678">
    <property type="entry name" value="DAP_epimerase"/>
    <property type="match status" value="2"/>
</dbReference>
<feature type="binding site" evidence="8">
    <location>
        <begin position="207"/>
        <end position="208"/>
    </location>
    <ligand>
        <name>substrate</name>
    </ligand>
</feature>
<dbReference type="OrthoDB" id="9805408at2"/>
<dbReference type="PANTHER" id="PTHR31689">
    <property type="entry name" value="DIAMINOPIMELATE EPIMERASE, CHLOROPLASTIC"/>
    <property type="match status" value="1"/>
</dbReference>
<evidence type="ECO:0000256" key="8">
    <source>
        <dbReference type="HAMAP-Rule" id="MF_00197"/>
    </source>
</evidence>
<dbReference type="EMBL" id="FQZG01000004">
    <property type="protein sequence ID" value="SHI35328.1"/>
    <property type="molecule type" value="Genomic_DNA"/>
</dbReference>
<dbReference type="EC" id="5.1.1.7" evidence="3 8"/>
<dbReference type="PROSITE" id="PS01326">
    <property type="entry name" value="DAP_EPIMERASE"/>
    <property type="match status" value="1"/>
</dbReference>
<dbReference type="InterPro" id="IPR001653">
    <property type="entry name" value="DAP_epimerase_DapF"/>
</dbReference>
<feature type="binding site" evidence="8">
    <location>
        <position position="73"/>
    </location>
    <ligand>
        <name>substrate</name>
    </ligand>
</feature>
<dbReference type="GO" id="GO:0009089">
    <property type="term" value="P:lysine biosynthetic process via diaminopimelate"/>
    <property type="evidence" value="ECO:0007669"/>
    <property type="project" value="UniProtKB-UniRule"/>
</dbReference>
<feature type="binding site" evidence="8">
    <location>
        <position position="189"/>
    </location>
    <ligand>
        <name>substrate</name>
    </ligand>
</feature>
<feature type="binding site" evidence="8">
    <location>
        <position position="14"/>
    </location>
    <ligand>
        <name>substrate</name>
    </ligand>
</feature>
<dbReference type="InterPro" id="IPR018510">
    <property type="entry name" value="DAP_epimerase_AS"/>
</dbReference>
<dbReference type="Gene3D" id="3.10.310.10">
    <property type="entry name" value="Diaminopimelate Epimerase, Chain A, domain 1"/>
    <property type="match status" value="2"/>
</dbReference>
<feature type="site" description="Could be important to modulate the pK values of the two catalytic cysteine residues" evidence="8">
    <location>
        <position position="207"/>
    </location>
</feature>
<comment type="subcellular location">
    <subcellularLocation>
        <location evidence="8">Cytoplasm</location>
    </subcellularLocation>
</comment>
<feature type="binding site" evidence="8">
    <location>
        <begin position="83"/>
        <end position="84"/>
    </location>
    <ligand>
        <name>substrate</name>
    </ligand>
</feature>
<protein>
    <recommendedName>
        <fullName evidence="3 8">Diaminopimelate epimerase</fullName>
        <shortName evidence="8">DAP epimerase</shortName>
        <ecNumber evidence="3 8">5.1.1.7</ecNumber>
    </recommendedName>
    <alternativeName>
        <fullName evidence="8">PLP-independent amino acid racemase</fullName>
    </alternativeName>
</protein>
<keyword evidence="6 8" id="KW-0413">Isomerase</keyword>
<feature type="binding site" evidence="8">
    <location>
        <position position="155"/>
    </location>
    <ligand>
        <name>substrate</name>
    </ligand>
</feature>
<name>A0A1M6AG90_9ACTN</name>
<dbReference type="UniPathway" id="UPA00034">
    <property type="reaction ID" value="UER00025"/>
</dbReference>
<dbReference type="STRING" id="1123357.SAMN02745244_00181"/>
<comment type="catalytic activity">
    <reaction evidence="7 8">
        <text>(2S,6S)-2,6-diaminopimelate = meso-2,6-diaminopimelate</text>
        <dbReference type="Rhea" id="RHEA:15393"/>
        <dbReference type="ChEBI" id="CHEBI:57609"/>
        <dbReference type="ChEBI" id="CHEBI:57791"/>
        <dbReference type="EC" id="5.1.1.7"/>
    </reaction>
</comment>
<keyword evidence="11" id="KW-1185">Reference proteome</keyword>
<organism evidence="10 11">
    <name type="scientific">Tessaracoccus bendigoensis DSM 12906</name>
    <dbReference type="NCBI Taxonomy" id="1123357"/>
    <lineage>
        <taxon>Bacteria</taxon>
        <taxon>Bacillati</taxon>
        <taxon>Actinomycetota</taxon>
        <taxon>Actinomycetes</taxon>
        <taxon>Propionibacteriales</taxon>
        <taxon>Propionibacteriaceae</taxon>
        <taxon>Tessaracoccus</taxon>
    </lineage>
</organism>
<comment type="subunit">
    <text evidence="8">Homodimer.</text>
</comment>
<comment type="caution">
    <text evidence="8">Lacks conserved residue(s) required for the propagation of feature annotation.</text>
</comment>
<sequence>MRRYSFHKGHATKNDFIVLDDSYGMHEMQPDFIQVLTDRHSGVGADGVIRVVRAGSVREWSGDPNLWFMDYYNADGSVAEMCGNGLRVFARHLINEQLVTSSSFDVATRAGIKHVEISRFGLISTDIGEALVMDETVTVRLGDREWAADKVDVGNPHAVVFVSDGALDRLMLHSAPTWAPSDAFPDGANVEFVHIDGPGTLSMRVFERGVGETLSCGTGVVASAAAYRRRSGFEGTIAVTVPGGELSVAFDGDRALLTGPAVIIGRGEFWI</sequence>
<accession>A0A1M6AG90</accession>
<evidence type="ECO:0000256" key="1">
    <source>
        <dbReference type="ARBA" id="ARBA00005196"/>
    </source>
</evidence>
<proteinExistence type="inferred from homology"/>
<comment type="function">
    <text evidence="8">Catalyzes the stereoinversion of LL-2,6-diaminopimelate (L,L-DAP) to meso-diaminopimelate (meso-DAP), a precursor of L-lysine and an essential component of the bacterial peptidoglycan.</text>
</comment>
<feature type="binding site" evidence="8">
    <location>
        <begin position="217"/>
        <end position="218"/>
    </location>
    <ligand>
        <name>substrate</name>
    </ligand>
</feature>
<evidence type="ECO:0000313" key="11">
    <source>
        <dbReference type="Proteomes" id="UP000184512"/>
    </source>
</evidence>
<dbReference type="GO" id="GO:0008837">
    <property type="term" value="F:diaminopimelate epimerase activity"/>
    <property type="evidence" value="ECO:0007669"/>
    <property type="project" value="UniProtKB-UniRule"/>
</dbReference>
<feature type="active site" description="Proton donor" evidence="8">
    <location>
        <position position="82"/>
    </location>
</feature>
<dbReference type="PANTHER" id="PTHR31689:SF0">
    <property type="entry name" value="DIAMINOPIMELATE EPIMERASE"/>
    <property type="match status" value="1"/>
</dbReference>
<feature type="active site" evidence="9">
    <location>
        <position position="82"/>
    </location>
</feature>
<evidence type="ECO:0000256" key="3">
    <source>
        <dbReference type="ARBA" id="ARBA00013080"/>
    </source>
</evidence>
<evidence type="ECO:0000313" key="10">
    <source>
        <dbReference type="EMBL" id="SHI35328.1"/>
    </source>
</evidence>
<evidence type="ECO:0000256" key="5">
    <source>
        <dbReference type="ARBA" id="ARBA00023154"/>
    </source>
</evidence>
<evidence type="ECO:0000256" key="6">
    <source>
        <dbReference type="ARBA" id="ARBA00023235"/>
    </source>
</evidence>
<comment type="similarity">
    <text evidence="2 8">Belongs to the diaminopimelate epimerase family.</text>
</comment>
<evidence type="ECO:0000256" key="9">
    <source>
        <dbReference type="PROSITE-ProRule" id="PRU10125"/>
    </source>
</evidence>
<evidence type="ECO:0000256" key="7">
    <source>
        <dbReference type="ARBA" id="ARBA00051712"/>
    </source>
</evidence>